<gene>
    <name evidence="2" type="ORF">NDU88_002256</name>
</gene>
<dbReference type="EMBL" id="JANPWB010000014">
    <property type="protein sequence ID" value="KAJ1097129.1"/>
    <property type="molecule type" value="Genomic_DNA"/>
</dbReference>
<sequence length="150" mass="16579">MGPHVTPTQFIALPLPPELEMLPATLWASNNEDVGCLDIPPFSIKLKEHALLPRLPQYKLPHHTEQALKDIILELIDKGVVEETRAPQGILATKSLNHNVRGRYLASNRPHTNPEIVVKVPSGERLRQGGTGNQKKEEPAAARIEANESL</sequence>
<feature type="region of interest" description="Disordered" evidence="1">
    <location>
        <begin position="122"/>
        <end position="150"/>
    </location>
</feature>
<dbReference type="Proteomes" id="UP001066276">
    <property type="component" value="Chromosome 10"/>
</dbReference>
<evidence type="ECO:0000313" key="2">
    <source>
        <dbReference type="EMBL" id="KAJ1097129.1"/>
    </source>
</evidence>
<dbReference type="SUPFAM" id="SSF56672">
    <property type="entry name" value="DNA/RNA polymerases"/>
    <property type="match status" value="1"/>
</dbReference>
<name>A0AAV7M3F1_PLEWA</name>
<protein>
    <submittedName>
        <fullName evidence="2">Uncharacterized protein</fullName>
    </submittedName>
</protein>
<reference evidence="2" key="1">
    <citation type="journal article" date="2022" name="bioRxiv">
        <title>Sequencing and chromosome-scale assembly of the giantPleurodeles waltlgenome.</title>
        <authorList>
            <person name="Brown T."/>
            <person name="Elewa A."/>
            <person name="Iarovenko S."/>
            <person name="Subramanian E."/>
            <person name="Araus A.J."/>
            <person name="Petzold A."/>
            <person name="Susuki M."/>
            <person name="Suzuki K.-i.T."/>
            <person name="Hayashi T."/>
            <person name="Toyoda A."/>
            <person name="Oliveira C."/>
            <person name="Osipova E."/>
            <person name="Leigh N.D."/>
            <person name="Simon A."/>
            <person name="Yun M.H."/>
        </authorList>
    </citation>
    <scope>NUCLEOTIDE SEQUENCE</scope>
    <source>
        <strain evidence="2">20211129_DDA</strain>
        <tissue evidence="2">Liver</tissue>
    </source>
</reference>
<keyword evidence="3" id="KW-1185">Reference proteome</keyword>
<evidence type="ECO:0000313" key="3">
    <source>
        <dbReference type="Proteomes" id="UP001066276"/>
    </source>
</evidence>
<dbReference type="Gene3D" id="3.10.10.10">
    <property type="entry name" value="HIV Type 1 Reverse Transcriptase, subunit A, domain 1"/>
    <property type="match status" value="1"/>
</dbReference>
<dbReference type="AlphaFoldDB" id="A0AAV7M3F1"/>
<comment type="caution">
    <text evidence="2">The sequence shown here is derived from an EMBL/GenBank/DDBJ whole genome shotgun (WGS) entry which is preliminary data.</text>
</comment>
<accession>A0AAV7M3F1</accession>
<evidence type="ECO:0000256" key="1">
    <source>
        <dbReference type="SAM" id="MobiDB-lite"/>
    </source>
</evidence>
<proteinExistence type="predicted"/>
<dbReference type="InterPro" id="IPR043502">
    <property type="entry name" value="DNA/RNA_pol_sf"/>
</dbReference>
<organism evidence="2 3">
    <name type="scientific">Pleurodeles waltl</name>
    <name type="common">Iberian ribbed newt</name>
    <dbReference type="NCBI Taxonomy" id="8319"/>
    <lineage>
        <taxon>Eukaryota</taxon>
        <taxon>Metazoa</taxon>
        <taxon>Chordata</taxon>
        <taxon>Craniata</taxon>
        <taxon>Vertebrata</taxon>
        <taxon>Euteleostomi</taxon>
        <taxon>Amphibia</taxon>
        <taxon>Batrachia</taxon>
        <taxon>Caudata</taxon>
        <taxon>Salamandroidea</taxon>
        <taxon>Salamandridae</taxon>
        <taxon>Pleurodelinae</taxon>
        <taxon>Pleurodeles</taxon>
    </lineage>
</organism>